<dbReference type="OrthoDB" id="34589at2"/>
<evidence type="ECO:0000313" key="2">
    <source>
        <dbReference type="Proteomes" id="UP000070080"/>
    </source>
</evidence>
<dbReference type="Proteomes" id="UP000070080">
    <property type="component" value="Unassembled WGS sequence"/>
</dbReference>
<dbReference type="InterPro" id="IPR038475">
    <property type="entry name" value="RecG_C_sf"/>
</dbReference>
<organism evidence="1 2">
    <name type="scientific">Amygdalobacter nucleatus</name>
    <dbReference type="NCBI Taxonomy" id="3029274"/>
    <lineage>
        <taxon>Bacteria</taxon>
        <taxon>Bacillati</taxon>
        <taxon>Bacillota</taxon>
        <taxon>Clostridia</taxon>
        <taxon>Eubacteriales</taxon>
        <taxon>Oscillospiraceae</taxon>
        <taxon>Amygdalobacter</taxon>
    </lineage>
</organism>
<sequence>MKITEGWGTGIPRLFKNCRDMGLTNPKFEEIGDGIKVTVKEK</sequence>
<dbReference type="Pfam" id="PF13749">
    <property type="entry name" value="HATPase_c_4"/>
    <property type="match status" value="1"/>
</dbReference>
<dbReference type="Gene3D" id="3.30.565.60">
    <property type="match status" value="1"/>
</dbReference>
<gene>
    <name evidence="1" type="ORF">HMPREF1872_01259</name>
</gene>
<evidence type="ECO:0000313" key="1">
    <source>
        <dbReference type="EMBL" id="KXB39227.1"/>
    </source>
</evidence>
<dbReference type="EMBL" id="LSCV01000042">
    <property type="protein sequence ID" value="KXB39227.1"/>
    <property type="molecule type" value="Genomic_DNA"/>
</dbReference>
<comment type="caution">
    <text evidence="1">The sequence shown here is derived from an EMBL/GenBank/DDBJ whole genome shotgun (WGS) entry which is preliminary data.</text>
</comment>
<keyword evidence="2" id="KW-1185">Reference proteome</keyword>
<dbReference type="RefSeq" id="WP_156422996.1">
    <property type="nucleotide sequence ID" value="NZ_JARFNM010000001.1"/>
</dbReference>
<accession>A0A133Y7Q3</accession>
<dbReference type="AlphaFoldDB" id="A0A133Y7Q3"/>
<dbReference type="STRING" id="1497955.HMPREF1872_01259"/>
<proteinExistence type="predicted"/>
<reference evidence="2" key="1">
    <citation type="submission" date="2016-01" db="EMBL/GenBank/DDBJ databases">
        <authorList>
            <person name="Mitreva M."/>
            <person name="Pepin K.H."/>
            <person name="Mihindukulasuriya K.A."/>
            <person name="Fulton R."/>
            <person name="Fronick C."/>
            <person name="O'Laughlin M."/>
            <person name="Miner T."/>
            <person name="Herter B."/>
            <person name="Rosa B.A."/>
            <person name="Cordes M."/>
            <person name="Tomlinson C."/>
            <person name="Wollam A."/>
            <person name="Palsikar V.B."/>
            <person name="Mardis E.R."/>
            <person name="Wilson R.K."/>
        </authorList>
    </citation>
    <scope>NUCLEOTIDE SEQUENCE [LARGE SCALE GENOMIC DNA]</scope>
    <source>
        <strain evidence="2">KA00274</strain>
    </source>
</reference>
<name>A0A133Y7Q3_9FIRM</name>
<protein>
    <submittedName>
        <fullName evidence="1">Uncharacterized protein</fullName>
    </submittedName>
</protein>